<dbReference type="NCBIfam" id="NF008517">
    <property type="entry name" value="PRK11440.1"/>
    <property type="match status" value="1"/>
</dbReference>
<organism evidence="4 5">
    <name type="scientific">Paenibacillus ferrarius</name>
    <dbReference type="NCBI Taxonomy" id="1469647"/>
    <lineage>
        <taxon>Bacteria</taxon>
        <taxon>Bacillati</taxon>
        <taxon>Bacillota</taxon>
        <taxon>Bacilli</taxon>
        <taxon>Bacillales</taxon>
        <taxon>Paenibacillaceae</taxon>
        <taxon>Paenibacillus</taxon>
    </lineage>
</organism>
<dbReference type="CDD" id="cd00431">
    <property type="entry name" value="cysteine_hydrolases"/>
    <property type="match status" value="1"/>
</dbReference>
<evidence type="ECO:0000313" key="4">
    <source>
        <dbReference type="EMBL" id="OPH50595.1"/>
    </source>
</evidence>
<dbReference type="PANTHER" id="PTHR43540:SF7">
    <property type="entry name" value="ISOCHORISMATASE FAMILY PROTEIN YECD"/>
    <property type="match status" value="1"/>
</dbReference>
<protein>
    <submittedName>
        <fullName evidence="4">Hydrolase</fullName>
    </submittedName>
</protein>
<evidence type="ECO:0000313" key="5">
    <source>
        <dbReference type="Proteomes" id="UP000190626"/>
    </source>
</evidence>
<dbReference type="PANTHER" id="PTHR43540">
    <property type="entry name" value="PEROXYUREIDOACRYLATE/UREIDOACRYLATE AMIDOHYDROLASE-RELATED"/>
    <property type="match status" value="1"/>
</dbReference>
<dbReference type="InterPro" id="IPR036380">
    <property type="entry name" value="Isochorismatase-like_sf"/>
</dbReference>
<keyword evidence="5" id="KW-1185">Reference proteome</keyword>
<accession>A0A1V4HCL7</accession>
<evidence type="ECO:0000256" key="1">
    <source>
        <dbReference type="ARBA" id="ARBA00006336"/>
    </source>
</evidence>
<dbReference type="InterPro" id="IPR050272">
    <property type="entry name" value="Isochorismatase-like_hydrls"/>
</dbReference>
<proteinExistence type="inferred from homology"/>
<comment type="caution">
    <text evidence="4">The sequence shown here is derived from an EMBL/GenBank/DDBJ whole genome shotgun (WGS) entry which is preliminary data.</text>
</comment>
<dbReference type="GO" id="GO:0016787">
    <property type="term" value="F:hydrolase activity"/>
    <property type="evidence" value="ECO:0007669"/>
    <property type="project" value="UniProtKB-KW"/>
</dbReference>
<dbReference type="RefSeq" id="WP_079417841.1">
    <property type="nucleotide sequence ID" value="NZ_MBTG01000034.1"/>
</dbReference>
<dbReference type="AlphaFoldDB" id="A0A1V4HCL7"/>
<sequence length="190" mass="21107">MEKLLDPQKTALVVIDLQKWLGHQYAPYSADQVVSNAAALADAFREHGSMVALVRVSSKDMKDIPRPKLDTPAPPLNLPEGWDQIVPEMRVAETDHIITKKQWGAFYGTELDLQLRRRGIDTIVLCGIATGLGVDTTAREAFMHGYQLILAIDAMTGFSQAEHDHVKNFIFPRIGRTRTTEEIISALAEA</sequence>
<dbReference type="Gene3D" id="3.40.50.850">
    <property type="entry name" value="Isochorismatase-like"/>
    <property type="match status" value="1"/>
</dbReference>
<keyword evidence="2 4" id="KW-0378">Hydrolase</keyword>
<evidence type="ECO:0000259" key="3">
    <source>
        <dbReference type="Pfam" id="PF00857"/>
    </source>
</evidence>
<dbReference type="Pfam" id="PF00857">
    <property type="entry name" value="Isochorismatase"/>
    <property type="match status" value="1"/>
</dbReference>
<comment type="similarity">
    <text evidence="1">Belongs to the isochorismatase family.</text>
</comment>
<feature type="domain" description="Isochorismatase-like" evidence="3">
    <location>
        <begin position="10"/>
        <end position="182"/>
    </location>
</feature>
<dbReference type="EMBL" id="MBTG01000034">
    <property type="protein sequence ID" value="OPH50595.1"/>
    <property type="molecule type" value="Genomic_DNA"/>
</dbReference>
<gene>
    <name evidence="4" type="ORF">BC351_08060</name>
</gene>
<dbReference type="Proteomes" id="UP000190626">
    <property type="component" value="Unassembled WGS sequence"/>
</dbReference>
<dbReference type="OrthoDB" id="9796485at2"/>
<name>A0A1V4HCL7_9BACL</name>
<dbReference type="STRING" id="1469647.BC351_08060"/>
<dbReference type="SUPFAM" id="SSF52499">
    <property type="entry name" value="Isochorismatase-like hydrolases"/>
    <property type="match status" value="1"/>
</dbReference>
<reference evidence="5" key="1">
    <citation type="submission" date="2016-07" db="EMBL/GenBank/DDBJ databases">
        <authorList>
            <person name="Florea S."/>
            <person name="Webb J.S."/>
            <person name="Jaromczyk J."/>
            <person name="Schardl C.L."/>
        </authorList>
    </citation>
    <scope>NUCLEOTIDE SEQUENCE [LARGE SCALE GENOMIC DNA]</scope>
    <source>
        <strain evidence="5">CY1</strain>
    </source>
</reference>
<dbReference type="InterPro" id="IPR000868">
    <property type="entry name" value="Isochorismatase-like_dom"/>
</dbReference>
<evidence type="ECO:0000256" key="2">
    <source>
        <dbReference type="ARBA" id="ARBA00022801"/>
    </source>
</evidence>